<keyword evidence="1" id="KW-0732">Signal</keyword>
<dbReference type="PROSITE" id="PS51257">
    <property type="entry name" value="PROKAR_LIPOPROTEIN"/>
    <property type="match status" value="1"/>
</dbReference>
<protein>
    <recommendedName>
        <fullName evidence="4">YD repeat protein</fullName>
    </recommendedName>
</protein>
<evidence type="ECO:0000256" key="1">
    <source>
        <dbReference type="SAM" id="SignalP"/>
    </source>
</evidence>
<dbReference type="STRING" id="573413.Spirs_1509"/>
<dbReference type="EMBL" id="CP002116">
    <property type="protein sequence ID" value="ADK80636.1"/>
    <property type="molecule type" value="Genomic_DNA"/>
</dbReference>
<dbReference type="KEGG" id="ssm:Spirs_1509"/>
<organism evidence="2 3">
    <name type="scientific">Sediminispirochaeta smaragdinae (strain DSM 11293 / JCM 15392 / SEBR 4228)</name>
    <name type="common">Spirochaeta smaragdinae</name>
    <dbReference type="NCBI Taxonomy" id="573413"/>
    <lineage>
        <taxon>Bacteria</taxon>
        <taxon>Pseudomonadati</taxon>
        <taxon>Spirochaetota</taxon>
        <taxon>Spirochaetia</taxon>
        <taxon>Spirochaetales</taxon>
        <taxon>Spirochaetaceae</taxon>
        <taxon>Sediminispirochaeta</taxon>
    </lineage>
</organism>
<dbReference type="eggNOG" id="ENOG5030UXM">
    <property type="taxonomic scope" value="Bacteria"/>
</dbReference>
<gene>
    <name evidence="2" type="ordered locus">Spirs_1509</name>
</gene>
<evidence type="ECO:0000313" key="2">
    <source>
        <dbReference type="EMBL" id="ADK80636.1"/>
    </source>
</evidence>
<dbReference type="HOGENOM" id="CLU_949663_0_0_12"/>
<evidence type="ECO:0008006" key="4">
    <source>
        <dbReference type="Google" id="ProtNLM"/>
    </source>
</evidence>
<reference evidence="2 3" key="1">
    <citation type="journal article" date="2010" name="Stand. Genomic Sci.">
        <title>Complete genome sequence of Spirochaeta smaragdinae type strain (SEBR 4228).</title>
        <authorList>
            <person name="Mavromatis K."/>
            <person name="Yasawong M."/>
            <person name="Chertkov O."/>
            <person name="Lapidus A."/>
            <person name="Lucas S."/>
            <person name="Nolan M."/>
            <person name="Del Rio T.G."/>
            <person name="Tice H."/>
            <person name="Cheng J.F."/>
            <person name="Pitluck S."/>
            <person name="Liolios K."/>
            <person name="Ivanova N."/>
            <person name="Tapia R."/>
            <person name="Han C."/>
            <person name="Bruce D."/>
            <person name="Goodwin L."/>
            <person name="Pati A."/>
            <person name="Chen A."/>
            <person name="Palaniappan K."/>
            <person name="Land M."/>
            <person name="Hauser L."/>
            <person name="Chang Y.J."/>
            <person name="Jeffries C.D."/>
            <person name="Detter J.C."/>
            <person name="Rohde M."/>
            <person name="Brambilla E."/>
            <person name="Spring S."/>
            <person name="Goker M."/>
            <person name="Sikorski J."/>
            <person name="Woyke T."/>
            <person name="Bristow J."/>
            <person name="Eisen J.A."/>
            <person name="Markowitz V."/>
            <person name="Hugenholtz P."/>
            <person name="Klenk H.P."/>
            <person name="Kyrpides N.C."/>
        </authorList>
    </citation>
    <scope>NUCLEOTIDE SEQUENCE [LARGE SCALE GENOMIC DNA]</scope>
    <source>
        <strain evidence="3">DSM 11293 / JCM 15392 / SEBR 4228</strain>
    </source>
</reference>
<name>E1R5A1_SEDSS</name>
<dbReference type="OrthoDB" id="369898at2"/>
<accession>E1R5A1</accession>
<feature type="chain" id="PRO_5003150602" description="YD repeat protein" evidence="1">
    <location>
        <begin position="29"/>
        <end position="293"/>
    </location>
</feature>
<sequence length="293" mass="33986">MKRRSIRQLVFGSAAIMFVMWFASCATAPEADVAQPEPIKEEKAQKPVVVIETVYLVSEEQSWFADGVADERRVNRYDEATTNKLESQLYDAEQKLQERTIYEWKEGLLLSERTENGAGEATSTHRYEYGNSLLVEDRLFDQNDELQTRLHWDYDAEGRKIRWEVYNGSGALLAYTLFHYEGGRLSSTENYNPAGGLEELFESEYENGLLVKRSQYDQNKKLESYTSYRYENALLVEEIEHRKNGTVIRKTLYRNNEEGMPVEITYLDASDNVLERITKTYIARSVTRTVGEE</sequence>
<dbReference type="Proteomes" id="UP000002318">
    <property type="component" value="Chromosome"/>
</dbReference>
<dbReference type="Gene3D" id="3.90.930.1">
    <property type="match status" value="1"/>
</dbReference>
<dbReference type="RefSeq" id="WP_013254100.1">
    <property type="nucleotide sequence ID" value="NC_014364.1"/>
</dbReference>
<keyword evidence="3" id="KW-1185">Reference proteome</keyword>
<evidence type="ECO:0000313" key="3">
    <source>
        <dbReference type="Proteomes" id="UP000002318"/>
    </source>
</evidence>
<feature type="signal peptide" evidence="1">
    <location>
        <begin position="1"/>
        <end position="28"/>
    </location>
</feature>
<proteinExistence type="predicted"/>
<dbReference type="AlphaFoldDB" id="E1R5A1"/>